<feature type="transmembrane region" description="Helical" evidence="7">
    <location>
        <begin position="54"/>
        <end position="71"/>
    </location>
</feature>
<comment type="subcellular location">
    <subcellularLocation>
        <location evidence="1">Cell membrane</location>
        <topology evidence="1">Multi-pass membrane protein</topology>
    </subcellularLocation>
</comment>
<dbReference type="PROSITE" id="PS50850">
    <property type="entry name" value="MFS"/>
    <property type="match status" value="1"/>
</dbReference>
<keyword evidence="5 7" id="KW-1133">Transmembrane helix</keyword>
<feature type="transmembrane region" description="Helical" evidence="7">
    <location>
        <begin position="329"/>
        <end position="351"/>
    </location>
</feature>
<dbReference type="InterPro" id="IPR036259">
    <property type="entry name" value="MFS_trans_sf"/>
</dbReference>
<dbReference type="InterPro" id="IPR020846">
    <property type="entry name" value="MFS_dom"/>
</dbReference>
<comment type="caution">
    <text evidence="9">The sequence shown here is derived from an EMBL/GenBank/DDBJ whole genome shotgun (WGS) entry which is preliminary data.</text>
</comment>
<evidence type="ECO:0000259" key="8">
    <source>
        <dbReference type="PROSITE" id="PS50850"/>
    </source>
</evidence>
<feature type="transmembrane region" description="Helical" evidence="7">
    <location>
        <begin position="298"/>
        <end position="317"/>
    </location>
</feature>
<dbReference type="AlphaFoldDB" id="A0A8I0AQ60"/>
<evidence type="ECO:0000313" key="10">
    <source>
        <dbReference type="Proteomes" id="UP000615234"/>
    </source>
</evidence>
<evidence type="ECO:0000313" key="9">
    <source>
        <dbReference type="EMBL" id="MBC5663202.1"/>
    </source>
</evidence>
<evidence type="ECO:0000256" key="1">
    <source>
        <dbReference type="ARBA" id="ARBA00004651"/>
    </source>
</evidence>
<dbReference type="SUPFAM" id="SSF103473">
    <property type="entry name" value="MFS general substrate transporter"/>
    <property type="match status" value="1"/>
</dbReference>
<accession>A0A8I0AQ60</accession>
<feature type="transmembrane region" description="Helical" evidence="7">
    <location>
        <begin position="107"/>
        <end position="128"/>
    </location>
</feature>
<evidence type="ECO:0000256" key="3">
    <source>
        <dbReference type="ARBA" id="ARBA00022475"/>
    </source>
</evidence>
<dbReference type="EMBL" id="JACOOX010000005">
    <property type="protein sequence ID" value="MBC5663202.1"/>
    <property type="molecule type" value="Genomic_DNA"/>
</dbReference>
<sequence>MNQKLTIREWLPLIGMTVAAFIFNTSEFMPIGLLTDIADDFRITEAKAGMLISAYSWAVMLLSLPLMLLASRISFRKLLLGTIALFGIGQILSAVATGYAMLMAARIIVACAHAVFWSIASPAAVKIVPEKFRSFAMSMVVTGTSIAMIFGLPLGRIVGLYVGWRMTFFCVAVVAFLVLIYMAFVFPKVEGGTSFKMKELPVILKNPVMLGIILMSFLVAGAYYTGYSYIEPFLKQVAMFKDNLVTITLMLFGAAGILGSFLFSCVYDKHRYHFIRASITLIAVVMLCLKPASKFTWTMILICMLWGMAVTAFNVTFQSETIKAVPEEASAVAMSMFSGIYNLGIGCGTWIGGLVCTHASMGYIGFAGGIMAVIAILYCSFILIPQMKRK</sequence>
<keyword evidence="3" id="KW-1003">Cell membrane</keyword>
<dbReference type="Pfam" id="PF07690">
    <property type="entry name" value="MFS_1"/>
    <property type="match status" value="1"/>
</dbReference>
<dbReference type="GO" id="GO:0022857">
    <property type="term" value="F:transmembrane transporter activity"/>
    <property type="evidence" value="ECO:0007669"/>
    <property type="project" value="InterPro"/>
</dbReference>
<keyword evidence="6 7" id="KW-0472">Membrane</keyword>
<evidence type="ECO:0000256" key="2">
    <source>
        <dbReference type="ARBA" id="ARBA00022448"/>
    </source>
</evidence>
<feature type="transmembrane region" description="Helical" evidence="7">
    <location>
        <begin position="207"/>
        <end position="224"/>
    </location>
</feature>
<dbReference type="NCBIfam" id="NF002921">
    <property type="entry name" value="PRK03545.1"/>
    <property type="match status" value="1"/>
</dbReference>
<dbReference type="Proteomes" id="UP000615234">
    <property type="component" value="Unassembled WGS sequence"/>
</dbReference>
<dbReference type="InterPro" id="IPR050189">
    <property type="entry name" value="MFS_Efflux_Transporters"/>
</dbReference>
<evidence type="ECO:0000256" key="7">
    <source>
        <dbReference type="SAM" id="Phobius"/>
    </source>
</evidence>
<name>A0A8I0AQ60_9FIRM</name>
<feature type="transmembrane region" description="Helical" evidence="7">
    <location>
        <begin position="135"/>
        <end position="154"/>
    </location>
</feature>
<proteinExistence type="predicted"/>
<reference evidence="9 10" key="1">
    <citation type="submission" date="2020-08" db="EMBL/GenBank/DDBJ databases">
        <title>Genome public.</title>
        <authorList>
            <person name="Liu C."/>
            <person name="Sun Q."/>
        </authorList>
    </citation>
    <scope>NUCLEOTIDE SEQUENCE [LARGE SCALE GENOMIC DNA]</scope>
    <source>
        <strain evidence="9 10">NSJ-10</strain>
    </source>
</reference>
<organism evidence="9 10">
    <name type="scientific">Coprococcus hominis</name>
    <name type="common">ex Liu et al. 2022</name>
    <dbReference type="NCBI Taxonomy" id="2763039"/>
    <lineage>
        <taxon>Bacteria</taxon>
        <taxon>Bacillati</taxon>
        <taxon>Bacillota</taxon>
        <taxon>Clostridia</taxon>
        <taxon>Lachnospirales</taxon>
        <taxon>Lachnospiraceae</taxon>
        <taxon>Coprococcus</taxon>
    </lineage>
</organism>
<feature type="transmembrane region" description="Helical" evidence="7">
    <location>
        <begin position="12"/>
        <end position="34"/>
    </location>
</feature>
<feature type="domain" description="Major facilitator superfamily (MFS) profile" evidence="8">
    <location>
        <begin position="12"/>
        <end position="387"/>
    </location>
</feature>
<feature type="transmembrane region" description="Helical" evidence="7">
    <location>
        <begin position="78"/>
        <end position="101"/>
    </location>
</feature>
<dbReference type="RefSeq" id="WP_117822971.1">
    <property type="nucleotide sequence ID" value="NZ_JACOOX010000005.1"/>
</dbReference>
<keyword evidence="10" id="KW-1185">Reference proteome</keyword>
<keyword evidence="4 7" id="KW-0812">Transmembrane</keyword>
<keyword evidence="2" id="KW-0813">Transport</keyword>
<evidence type="ECO:0000256" key="6">
    <source>
        <dbReference type="ARBA" id="ARBA00023136"/>
    </source>
</evidence>
<gene>
    <name evidence="9" type="ORF">H8S09_09905</name>
</gene>
<dbReference type="PANTHER" id="PTHR43124:SF4">
    <property type="entry name" value="SUGAR EFFLUX TRANSPORTER"/>
    <property type="match status" value="1"/>
</dbReference>
<dbReference type="PANTHER" id="PTHR43124">
    <property type="entry name" value="PURINE EFFLUX PUMP PBUE"/>
    <property type="match status" value="1"/>
</dbReference>
<protein>
    <submittedName>
        <fullName evidence="9">Sugar transporter</fullName>
    </submittedName>
</protein>
<dbReference type="InterPro" id="IPR011701">
    <property type="entry name" value="MFS"/>
</dbReference>
<feature type="transmembrane region" description="Helical" evidence="7">
    <location>
        <begin position="274"/>
        <end position="292"/>
    </location>
</feature>
<evidence type="ECO:0000256" key="5">
    <source>
        <dbReference type="ARBA" id="ARBA00022989"/>
    </source>
</evidence>
<feature type="transmembrane region" description="Helical" evidence="7">
    <location>
        <begin position="363"/>
        <end position="384"/>
    </location>
</feature>
<feature type="transmembrane region" description="Helical" evidence="7">
    <location>
        <begin position="244"/>
        <end position="267"/>
    </location>
</feature>
<dbReference type="GO" id="GO:0005886">
    <property type="term" value="C:plasma membrane"/>
    <property type="evidence" value="ECO:0007669"/>
    <property type="project" value="UniProtKB-SubCell"/>
</dbReference>
<keyword evidence="9" id="KW-0762">Sugar transport</keyword>
<feature type="transmembrane region" description="Helical" evidence="7">
    <location>
        <begin position="166"/>
        <end position="186"/>
    </location>
</feature>
<evidence type="ECO:0000256" key="4">
    <source>
        <dbReference type="ARBA" id="ARBA00022692"/>
    </source>
</evidence>
<dbReference type="CDD" id="cd17324">
    <property type="entry name" value="MFS_NepI_like"/>
    <property type="match status" value="1"/>
</dbReference>
<dbReference type="Gene3D" id="1.20.1250.20">
    <property type="entry name" value="MFS general substrate transporter like domains"/>
    <property type="match status" value="1"/>
</dbReference>